<name>A0A0C1KXL5_9BACT</name>
<evidence type="ECO:0000313" key="1">
    <source>
        <dbReference type="EMBL" id="KIC91996.1"/>
    </source>
</evidence>
<dbReference type="Proteomes" id="UP000031408">
    <property type="component" value="Unassembled WGS sequence"/>
</dbReference>
<dbReference type="EMBL" id="JSVC01000036">
    <property type="protein sequence ID" value="KIC91996.1"/>
    <property type="molecule type" value="Genomic_DNA"/>
</dbReference>
<proteinExistence type="predicted"/>
<accession>A0A0C1KXL5</accession>
<evidence type="ECO:0000313" key="2">
    <source>
        <dbReference type="Proteomes" id="UP000031408"/>
    </source>
</evidence>
<dbReference type="RefSeq" id="WP_039144115.1">
    <property type="nucleotide sequence ID" value="NZ_JSVC01000036.1"/>
</dbReference>
<sequence>MEADLFKTGFVYAHAGTGGVIRSLDVIMDLRWLHSCLKDPRLLTNKTLDRKESRLALHYMRLLATSNAHAYVYTIDQDPIVQLELIPFPMAGLDSDVEFRDAYVMYFRFSPGRRENTDQLIDALRLAALMVFQFMPGSRLVLPIPKGNFIEEKVAVAAGFVPIESAASLQVEYFRFLAGNYLGTT</sequence>
<gene>
    <name evidence="1" type="ORF">OI18_21985</name>
</gene>
<comment type="caution">
    <text evidence="1">The sequence shown here is derived from an EMBL/GenBank/DDBJ whole genome shotgun (WGS) entry which is preliminary data.</text>
</comment>
<protein>
    <submittedName>
        <fullName evidence="1">Uncharacterized protein</fullName>
    </submittedName>
</protein>
<dbReference type="AlphaFoldDB" id="A0A0C1KXL5"/>
<keyword evidence="2" id="KW-1185">Reference proteome</keyword>
<organism evidence="1 2">
    <name type="scientific">Flavihumibacter solisilvae</name>
    <dbReference type="NCBI Taxonomy" id="1349421"/>
    <lineage>
        <taxon>Bacteria</taxon>
        <taxon>Pseudomonadati</taxon>
        <taxon>Bacteroidota</taxon>
        <taxon>Chitinophagia</taxon>
        <taxon>Chitinophagales</taxon>
        <taxon>Chitinophagaceae</taxon>
        <taxon>Flavihumibacter</taxon>
    </lineage>
</organism>
<reference evidence="1 2" key="1">
    <citation type="submission" date="2014-11" db="EMBL/GenBank/DDBJ databases">
        <title>Genome sequence of Flavihumibacter solisilvae 3-3.</title>
        <authorList>
            <person name="Zhou G."/>
            <person name="Li M."/>
            <person name="Wang G."/>
        </authorList>
    </citation>
    <scope>NUCLEOTIDE SEQUENCE [LARGE SCALE GENOMIC DNA]</scope>
    <source>
        <strain evidence="1 2">3-3</strain>
    </source>
</reference>